<dbReference type="PANTHER" id="PTHR42871">
    <property type="entry name" value="CITRATE SYNTHASE"/>
    <property type="match status" value="1"/>
</dbReference>
<keyword evidence="3 9" id="KW-0816">Tricarboxylic acid cycle</keyword>
<comment type="similarity">
    <text evidence="2 7 10">Belongs to the citrate synthase family.</text>
</comment>
<dbReference type="Gene3D" id="1.10.580.10">
    <property type="entry name" value="Citrate Synthase, domain 1"/>
    <property type="match status" value="1"/>
</dbReference>
<gene>
    <name evidence="11" type="primary">gltA</name>
    <name evidence="11" type="ORF">KCG34_01155</name>
</gene>
<reference evidence="11" key="1">
    <citation type="submission" date="2021-04" db="EMBL/GenBank/DDBJ databases">
        <title>The complete genome sequence of Caulobacter sp. S6.</title>
        <authorList>
            <person name="Tang Y."/>
            <person name="Ouyang W."/>
            <person name="Liu Q."/>
            <person name="Huang B."/>
            <person name="Guo Z."/>
            <person name="Lei P."/>
        </authorList>
    </citation>
    <scope>NUCLEOTIDE SEQUENCE</scope>
    <source>
        <strain evidence="11">S6</strain>
    </source>
</reference>
<dbReference type="InterPro" id="IPR016143">
    <property type="entry name" value="Citrate_synth-like_sm_a-sub"/>
</dbReference>
<keyword evidence="12" id="KW-1185">Reference proteome</keyword>
<sequence>MNDATVSPTKATLTLNGKTYDLPVLKGSTGPDVVDVRKLYGDADVFTFDPGFTSTASCESAITYIDGDAGILLHRGYPIDELAEKSTFLEVCYLLLNGELPTAAEYEKFETTITRHTMLHAQFDRFFSGFRSDAHPMAIMTGAVGALSAFYHDSINVDDPKQREISAHRLIAKMPTIAARAFKYSVGQPFVTPRNELSYAENFLRMAFSVPAEDWKPNPVLTRAMDRIFILHADHEQNASTSTVRLAGSSGANPFACIAAGIACLWGPSHGGANEEALNMLKEIGSVDRIPEYVQGVKDRKYRLMGFGHRVYKNYDPRAKVMQKTCHEVLDEVGHGDDPLLKVAIELEKIALNDPFFVDRKLYPNIDFYSGITLRAMGFPAEMFTVLFALARTVGWISQWKEMFEDPSRKIGRPRQLYTGPTQRPFIPIDKRA</sequence>
<dbReference type="NCBIfam" id="NF004126">
    <property type="entry name" value="PRK05614.1"/>
    <property type="match status" value="1"/>
</dbReference>
<dbReference type="CDD" id="cd06114">
    <property type="entry name" value="EcCS_like"/>
    <property type="match status" value="1"/>
</dbReference>
<dbReference type="FunFam" id="1.10.230.10:FF:000002">
    <property type="entry name" value="Citrate synthase"/>
    <property type="match status" value="1"/>
</dbReference>
<evidence type="ECO:0000256" key="1">
    <source>
        <dbReference type="ARBA" id="ARBA00004751"/>
    </source>
</evidence>
<dbReference type="RefSeq" id="WP_211938582.1">
    <property type="nucleotide sequence ID" value="NZ_CP073078.1"/>
</dbReference>
<feature type="active site" evidence="8">
    <location>
        <position position="367"/>
    </location>
</feature>
<dbReference type="PRINTS" id="PR00143">
    <property type="entry name" value="CITRTSNTHASE"/>
</dbReference>
<evidence type="ECO:0000256" key="8">
    <source>
        <dbReference type="PIRSR" id="PIRSR001369-1"/>
    </source>
</evidence>
<evidence type="ECO:0000256" key="5">
    <source>
        <dbReference type="ARBA" id="ARBA00049288"/>
    </source>
</evidence>
<dbReference type="GO" id="GO:0005737">
    <property type="term" value="C:cytoplasm"/>
    <property type="evidence" value="ECO:0007669"/>
    <property type="project" value="InterPro"/>
</dbReference>
<name>A0A975IV18_9CAUL</name>
<evidence type="ECO:0000313" key="11">
    <source>
        <dbReference type="EMBL" id="QUD88532.1"/>
    </source>
</evidence>
<dbReference type="PIRSF" id="PIRSF001369">
    <property type="entry name" value="Citrate_synth"/>
    <property type="match status" value="1"/>
</dbReference>
<feature type="active site" evidence="8">
    <location>
        <position position="309"/>
    </location>
</feature>
<keyword evidence="4 7" id="KW-0808">Transferase</keyword>
<dbReference type="InterPro" id="IPR010953">
    <property type="entry name" value="Citrate_synthase_typ-I"/>
</dbReference>
<proteinExistence type="inferred from homology"/>
<dbReference type="EMBL" id="CP073078">
    <property type="protein sequence ID" value="QUD88532.1"/>
    <property type="molecule type" value="Genomic_DNA"/>
</dbReference>
<dbReference type="InterPro" id="IPR024176">
    <property type="entry name" value="Citrate_synthase_bac-typ"/>
</dbReference>
<comment type="catalytic activity">
    <reaction evidence="5 9">
        <text>oxaloacetate + acetyl-CoA + H2O = citrate + CoA + H(+)</text>
        <dbReference type="Rhea" id="RHEA:16845"/>
        <dbReference type="ChEBI" id="CHEBI:15377"/>
        <dbReference type="ChEBI" id="CHEBI:15378"/>
        <dbReference type="ChEBI" id="CHEBI:16452"/>
        <dbReference type="ChEBI" id="CHEBI:16947"/>
        <dbReference type="ChEBI" id="CHEBI:57287"/>
        <dbReference type="ChEBI" id="CHEBI:57288"/>
        <dbReference type="EC" id="2.3.3.16"/>
    </reaction>
</comment>
<dbReference type="NCBIfam" id="TIGR01798">
    <property type="entry name" value="cit_synth_I"/>
    <property type="match status" value="1"/>
</dbReference>
<dbReference type="GO" id="GO:0036440">
    <property type="term" value="F:citrate synthase activity"/>
    <property type="evidence" value="ECO:0007669"/>
    <property type="project" value="UniProtKB-EC"/>
</dbReference>
<dbReference type="Gene3D" id="2.20.28.60">
    <property type="match status" value="1"/>
</dbReference>
<evidence type="ECO:0000256" key="6">
    <source>
        <dbReference type="NCBIfam" id="TIGR01798"/>
    </source>
</evidence>
<dbReference type="Gene3D" id="1.10.230.10">
    <property type="entry name" value="Cytochrome P450-Terp, domain 2"/>
    <property type="match status" value="1"/>
</dbReference>
<dbReference type="PROSITE" id="PS00480">
    <property type="entry name" value="CITRATE_SYNTHASE"/>
    <property type="match status" value="1"/>
</dbReference>
<dbReference type="InterPro" id="IPR019810">
    <property type="entry name" value="Citrate_synthase_AS"/>
</dbReference>
<dbReference type="GO" id="GO:0006099">
    <property type="term" value="P:tricarboxylic acid cycle"/>
    <property type="evidence" value="ECO:0007669"/>
    <property type="project" value="UniProtKB-UniRule"/>
</dbReference>
<dbReference type="InterPro" id="IPR016142">
    <property type="entry name" value="Citrate_synth-like_lrg_a-sub"/>
</dbReference>
<evidence type="ECO:0000313" key="12">
    <source>
        <dbReference type="Proteomes" id="UP000676409"/>
    </source>
</evidence>
<dbReference type="InterPro" id="IPR002020">
    <property type="entry name" value="Citrate_synthase"/>
</dbReference>
<evidence type="ECO:0000256" key="7">
    <source>
        <dbReference type="PIRNR" id="PIRNR001369"/>
    </source>
</evidence>
<organism evidence="11 12">
    <name type="scientific">Phenylobacterium montanum</name>
    <dbReference type="NCBI Taxonomy" id="2823693"/>
    <lineage>
        <taxon>Bacteria</taxon>
        <taxon>Pseudomonadati</taxon>
        <taxon>Pseudomonadota</taxon>
        <taxon>Alphaproteobacteria</taxon>
        <taxon>Caulobacterales</taxon>
        <taxon>Caulobacteraceae</taxon>
        <taxon>Phenylobacterium</taxon>
    </lineage>
</organism>
<accession>A0A975IV18</accession>
<dbReference type="SUPFAM" id="SSF48256">
    <property type="entry name" value="Citrate synthase"/>
    <property type="match status" value="1"/>
</dbReference>
<dbReference type="Proteomes" id="UP000676409">
    <property type="component" value="Chromosome"/>
</dbReference>
<comment type="pathway">
    <text evidence="1 9">Carbohydrate metabolism; tricarboxylic acid cycle; isocitrate from oxaloacetate: step 1/2.</text>
</comment>
<dbReference type="PANTHER" id="PTHR42871:SF1">
    <property type="entry name" value="CITRATE SYNTHASE"/>
    <property type="match status" value="1"/>
</dbReference>
<keyword evidence="11" id="KW-0012">Acyltransferase</keyword>
<evidence type="ECO:0000256" key="9">
    <source>
        <dbReference type="RuleBase" id="RU003370"/>
    </source>
</evidence>
<evidence type="ECO:0000256" key="10">
    <source>
        <dbReference type="RuleBase" id="RU003406"/>
    </source>
</evidence>
<dbReference type="Pfam" id="PF00285">
    <property type="entry name" value="Citrate_synt"/>
    <property type="match status" value="1"/>
</dbReference>
<dbReference type="KEGG" id="caul:KCG34_01155"/>
<evidence type="ECO:0000256" key="4">
    <source>
        <dbReference type="ARBA" id="ARBA00022679"/>
    </source>
</evidence>
<protein>
    <recommendedName>
        <fullName evidence="6 7">Citrate synthase</fullName>
    </recommendedName>
</protein>
<evidence type="ECO:0000256" key="2">
    <source>
        <dbReference type="ARBA" id="ARBA00010566"/>
    </source>
</evidence>
<evidence type="ECO:0000256" key="3">
    <source>
        <dbReference type="ARBA" id="ARBA00022532"/>
    </source>
</evidence>
<dbReference type="InterPro" id="IPR036969">
    <property type="entry name" value="Citrate_synthase_sf"/>
</dbReference>
<dbReference type="AlphaFoldDB" id="A0A975IV18"/>